<dbReference type="InterPro" id="IPR007197">
    <property type="entry name" value="rSAM"/>
</dbReference>
<evidence type="ECO:0000256" key="5">
    <source>
        <dbReference type="ARBA" id="ARBA00022723"/>
    </source>
</evidence>
<keyword evidence="12" id="KW-1185">Reference proteome</keyword>
<proteinExistence type="predicted"/>
<dbReference type="GO" id="GO:0046872">
    <property type="term" value="F:metal ion binding"/>
    <property type="evidence" value="ECO:0007669"/>
    <property type="project" value="UniProtKB-KW"/>
</dbReference>
<dbReference type="PANTHER" id="PTHR43409">
    <property type="entry name" value="ANAEROBIC MAGNESIUM-PROTOPORPHYRIN IX MONOMETHYL ESTER CYCLASE-RELATED"/>
    <property type="match status" value="1"/>
</dbReference>
<dbReference type="CDD" id="cd01335">
    <property type="entry name" value="Radical_SAM"/>
    <property type="match status" value="1"/>
</dbReference>
<keyword evidence="6" id="KW-0408">Iron</keyword>
<gene>
    <name evidence="11" type="ORF">H8S62_03160</name>
</gene>
<evidence type="ECO:0000256" key="7">
    <source>
        <dbReference type="ARBA" id="ARBA00023014"/>
    </source>
</evidence>
<dbReference type="SMART" id="SM00729">
    <property type="entry name" value="Elp3"/>
    <property type="match status" value="1"/>
</dbReference>
<dbReference type="GO" id="GO:0005829">
    <property type="term" value="C:cytosol"/>
    <property type="evidence" value="ECO:0007669"/>
    <property type="project" value="TreeGrafter"/>
</dbReference>
<evidence type="ECO:0000313" key="11">
    <source>
        <dbReference type="EMBL" id="MBC5736014.1"/>
    </source>
</evidence>
<dbReference type="GO" id="GO:0003824">
    <property type="term" value="F:catalytic activity"/>
    <property type="evidence" value="ECO:0007669"/>
    <property type="project" value="InterPro"/>
</dbReference>
<dbReference type="SFLD" id="SFLDG01082">
    <property type="entry name" value="B12-binding_domain_containing"/>
    <property type="match status" value="1"/>
</dbReference>
<evidence type="ECO:0000256" key="3">
    <source>
        <dbReference type="ARBA" id="ARBA00022679"/>
    </source>
</evidence>
<dbReference type="InterPro" id="IPR058240">
    <property type="entry name" value="rSAM_sf"/>
</dbReference>
<dbReference type="SUPFAM" id="SSF102114">
    <property type="entry name" value="Radical SAM enzymes"/>
    <property type="match status" value="1"/>
</dbReference>
<dbReference type="RefSeq" id="WP_186918432.1">
    <property type="nucleotide sequence ID" value="NZ_JACOPQ010000002.1"/>
</dbReference>
<keyword evidence="3" id="KW-0808">Transferase</keyword>
<dbReference type="Gene3D" id="3.80.30.20">
    <property type="entry name" value="tm_1862 like domain"/>
    <property type="match status" value="1"/>
</dbReference>
<evidence type="ECO:0000313" key="12">
    <source>
        <dbReference type="Proteomes" id="UP000607645"/>
    </source>
</evidence>
<dbReference type="SFLD" id="SFLDG01123">
    <property type="entry name" value="methyltransferase_(Class_B)"/>
    <property type="match status" value="1"/>
</dbReference>
<dbReference type="SFLD" id="SFLDS00029">
    <property type="entry name" value="Radical_SAM"/>
    <property type="match status" value="1"/>
</dbReference>
<accession>A0A8J6JIU0</accession>
<sequence>MKLLLIQSTPYDLERRPVKKKRLYFVGLAFPILAALTPADWEVEVCLETIEDIPWDTDADLVGISSMGHAVIRSIDIAAEFRRRGKTVVMGGYMTSLMPGEAAKHCDSVIVGDGETVWAEMLSDFARGELKPRYERPVEALTWPLPRYELLLGKKIGSFLPVQAGRGCPHSCSFCSVYCLYHNRYLQRPLEEVVRDIRRVRELGFRRFLLLDDNICANPGYMSALCDEIKKLGMTWFSQCSINIARQPELLRKAAESGCIALSFGLESISRESLEAMDKGWEDPGEYRRLLGIIADAGIDISTEMVVGADGDTLESIAATAAFIEESGAVVPRFYILTPIPGTLFHKQMEEQGRIWNHDMYSYNAAEAVHIPRHMTPEELTKAYWDLYEAVFAYKSIFKRTVLHRRFWRRPFMYLFYLGVNLFYRGQIKRRITPNII</sequence>
<comment type="cofactor">
    <cofactor evidence="1">
        <name>[4Fe-4S] cluster</name>
        <dbReference type="ChEBI" id="CHEBI:49883"/>
    </cofactor>
</comment>
<keyword evidence="2" id="KW-0489">Methyltransferase</keyword>
<feature type="domain" description="B12-binding" evidence="9">
    <location>
        <begin position="1"/>
        <end position="132"/>
    </location>
</feature>
<organism evidence="11 12">
    <name type="scientific">Lawsonibacter faecis</name>
    <dbReference type="NCBI Taxonomy" id="2763052"/>
    <lineage>
        <taxon>Bacteria</taxon>
        <taxon>Bacillati</taxon>
        <taxon>Bacillota</taxon>
        <taxon>Clostridia</taxon>
        <taxon>Eubacteriales</taxon>
        <taxon>Oscillospiraceae</taxon>
        <taxon>Lawsonibacter</taxon>
    </lineage>
</organism>
<dbReference type="GO" id="GO:0031419">
    <property type="term" value="F:cobalamin binding"/>
    <property type="evidence" value="ECO:0007669"/>
    <property type="project" value="InterPro"/>
</dbReference>
<evidence type="ECO:0000259" key="9">
    <source>
        <dbReference type="PROSITE" id="PS51332"/>
    </source>
</evidence>
<feature type="transmembrane region" description="Helical" evidence="8">
    <location>
        <begin position="407"/>
        <end position="424"/>
    </location>
</feature>
<dbReference type="InterPro" id="IPR023404">
    <property type="entry name" value="rSAM_horseshoe"/>
</dbReference>
<evidence type="ECO:0000256" key="4">
    <source>
        <dbReference type="ARBA" id="ARBA00022691"/>
    </source>
</evidence>
<dbReference type="PROSITE" id="PS51332">
    <property type="entry name" value="B12_BINDING"/>
    <property type="match status" value="1"/>
</dbReference>
<keyword evidence="4" id="KW-0949">S-adenosyl-L-methionine</keyword>
<dbReference type="AlphaFoldDB" id="A0A8J6JIU0"/>
<name>A0A8J6JIU0_9FIRM</name>
<dbReference type="Pfam" id="PF04055">
    <property type="entry name" value="Radical_SAM"/>
    <property type="match status" value="1"/>
</dbReference>
<evidence type="ECO:0000259" key="10">
    <source>
        <dbReference type="PROSITE" id="PS51918"/>
    </source>
</evidence>
<dbReference type="InterPro" id="IPR051198">
    <property type="entry name" value="BchE-like"/>
</dbReference>
<keyword evidence="8" id="KW-1133">Transmembrane helix</keyword>
<dbReference type="PROSITE" id="PS51918">
    <property type="entry name" value="RADICAL_SAM"/>
    <property type="match status" value="1"/>
</dbReference>
<evidence type="ECO:0000256" key="1">
    <source>
        <dbReference type="ARBA" id="ARBA00001966"/>
    </source>
</evidence>
<evidence type="ECO:0000256" key="6">
    <source>
        <dbReference type="ARBA" id="ARBA00023004"/>
    </source>
</evidence>
<keyword evidence="5" id="KW-0479">Metal-binding</keyword>
<dbReference type="Gene3D" id="3.40.50.280">
    <property type="entry name" value="Cobalamin-binding domain"/>
    <property type="match status" value="1"/>
</dbReference>
<dbReference type="InterPro" id="IPR034466">
    <property type="entry name" value="Methyltransferase_Class_B"/>
</dbReference>
<dbReference type="GO" id="GO:0051539">
    <property type="term" value="F:4 iron, 4 sulfur cluster binding"/>
    <property type="evidence" value="ECO:0007669"/>
    <property type="project" value="UniProtKB-KW"/>
</dbReference>
<evidence type="ECO:0000256" key="8">
    <source>
        <dbReference type="SAM" id="Phobius"/>
    </source>
</evidence>
<keyword evidence="7" id="KW-0411">Iron-sulfur</keyword>
<comment type="caution">
    <text evidence="11">The sequence shown here is derived from an EMBL/GenBank/DDBJ whole genome shotgun (WGS) entry which is preliminary data.</text>
</comment>
<keyword evidence="8" id="KW-0812">Transmembrane</keyword>
<dbReference type="PANTHER" id="PTHR43409:SF7">
    <property type="entry name" value="BLL1977 PROTEIN"/>
    <property type="match status" value="1"/>
</dbReference>
<dbReference type="EMBL" id="JACOPQ010000002">
    <property type="protein sequence ID" value="MBC5736014.1"/>
    <property type="molecule type" value="Genomic_DNA"/>
</dbReference>
<dbReference type="InterPro" id="IPR006638">
    <property type="entry name" value="Elp3/MiaA/NifB-like_rSAM"/>
</dbReference>
<reference evidence="11" key="1">
    <citation type="submission" date="2020-08" db="EMBL/GenBank/DDBJ databases">
        <title>Genome public.</title>
        <authorList>
            <person name="Liu C."/>
            <person name="Sun Q."/>
        </authorList>
    </citation>
    <scope>NUCLEOTIDE SEQUENCE</scope>
    <source>
        <strain evidence="11">NSJ-52</strain>
    </source>
</reference>
<keyword evidence="8" id="KW-0472">Membrane</keyword>
<dbReference type="Proteomes" id="UP000607645">
    <property type="component" value="Unassembled WGS sequence"/>
</dbReference>
<dbReference type="InterPro" id="IPR006158">
    <property type="entry name" value="Cobalamin-bd"/>
</dbReference>
<protein>
    <submittedName>
        <fullName evidence="11">B12-binding domain-containing radical SAM protein</fullName>
    </submittedName>
</protein>
<evidence type="ECO:0000256" key="2">
    <source>
        <dbReference type="ARBA" id="ARBA00022603"/>
    </source>
</evidence>
<feature type="domain" description="Radical SAM core" evidence="10">
    <location>
        <begin position="152"/>
        <end position="378"/>
    </location>
</feature>